<protein>
    <submittedName>
        <fullName evidence="4">HAM1 protein homolog</fullName>
    </submittedName>
</protein>
<dbReference type="EMBL" id="AP009153">
    <property type="protein sequence ID" value="BAH38614.1"/>
    <property type="molecule type" value="Genomic_DNA"/>
</dbReference>
<dbReference type="Proteomes" id="UP000002209">
    <property type="component" value="Chromosome"/>
</dbReference>
<evidence type="ECO:0000313" key="4">
    <source>
        <dbReference type="EMBL" id="BAH38614.1"/>
    </source>
</evidence>
<dbReference type="SUPFAM" id="SSF52972">
    <property type="entry name" value="ITPase-like"/>
    <property type="match status" value="1"/>
</dbReference>
<gene>
    <name evidence="4" type="ordered locus">GAU_1572</name>
</gene>
<organism evidence="4 5">
    <name type="scientific">Gemmatimonas aurantiaca (strain DSM 14586 / JCM 11422 / NBRC 100505 / T-27)</name>
    <dbReference type="NCBI Taxonomy" id="379066"/>
    <lineage>
        <taxon>Bacteria</taxon>
        <taxon>Pseudomonadati</taxon>
        <taxon>Gemmatimonadota</taxon>
        <taxon>Gemmatimonadia</taxon>
        <taxon>Gemmatimonadales</taxon>
        <taxon>Gemmatimonadaceae</taxon>
        <taxon>Gemmatimonas</taxon>
    </lineage>
</organism>
<dbReference type="CDD" id="cd00515">
    <property type="entry name" value="HAM1"/>
    <property type="match status" value="1"/>
</dbReference>
<dbReference type="eggNOG" id="COG0127">
    <property type="taxonomic scope" value="Bacteria"/>
</dbReference>
<dbReference type="GO" id="GO:0009117">
    <property type="term" value="P:nucleotide metabolic process"/>
    <property type="evidence" value="ECO:0007669"/>
    <property type="project" value="UniProtKB-KW"/>
</dbReference>
<evidence type="ECO:0000256" key="3">
    <source>
        <dbReference type="ARBA" id="ARBA00023080"/>
    </source>
</evidence>
<dbReference type="STRING" id="379066.GAU_1572"/>
<dbReference type="InterPro" id="IPR029001">
    <property type="entry name" value="ITPase-like_fam"/>
</dbReference>
<dbReference type="GO" id="GO:0005829">
    <property type="term" value="C:cytosol"/>
    <property type="evidence" value="ECO:0007669"/>
    <property type="project" value="TreeGrafter"/>
</dbReference>
<evidence type="ECO:0000256" key="1">
    <source>
        <dbReference type="ARBA" id="ARBA00008023"/>
    </source>
</evidence>
<evidence type="ECO:0000256" key="2">
    <source>
        <dbReference type="ARBA" id="ARBA00022801"/>
    </source>
</evidence>
<dbReference type="Gene3D" id="3.90.950.10">
    <property type="match status" value="1"/>
</dbReference>
<keyword evidence="5" id="KW-1185">Reference proteome</keyword>
<dbReference type="KEGG" id="gau:GAU_1572"/>
<evidence type="ECO:0000313" key="5">
    <source>
        <dbReference type="Proteomes" id="UP000002209"/>
    </source>
</evidence>
<dbReference type="RefSeq" id="WP_012683061.1">
    <property type="nucleotide sequence ID" value="NC_012489.1"/>
</dbReference>
<dbReference type="GO" id="GO:0009143">
    <property type="term" value="P:nucleoside triphosphate catabolic process"/>
    <property type="evidence" value="ECO:0007669"/>
    <property type="project" value="InterPro"/>
</dbReference>
<reference evidence="5" key="1">
    <citation type="submission" date="2006-03" db="EMBL/GenBank/DDBJ databases">
        <title>Complete genome sequence of Gemmatimonas aurantiaca T-27 that represents a novel phylum Gemmatimonadetes.</title>
        <authorList>
            <person name="Takasaki K."/>
            <person name="Ichikawa N."/>
            <person name="Miura H."/>
            <person name="Matsushita S."/>
            <person name="Watanabe Y."/>
            <person name="Oguchi A."/>
            <person name="Ankai A."/>
            <person name="Yashiro I."/>
            <person name="Takahashi M."/>
            <person name="Terui Y."/>
            <person name="Fukui S."/>
            <person name="Yokoyama H."/>
            <person name="Tanikawa S."/>
            <person name="Hanada S."/>
            <person name="Kamagata Y."/>
            <person name="Fujita N."/>
        </authorList>
    </citation>
    <scope>NUCLEOTIDE SEQUENCE [LARGE SCALE GENOMIC DNA]</scope>
    <source>
        <strain evidence="5">T-27 / DSM 14586 / JCM 11422 / NBRC 100505</strain>
    </source>
</reference>
<name>C1A8Q4_GEMAT</name>
<comment type="similarity">
    <text evidence="1">Belongs to the HAM1 NTPase family.</text>
</comment>
<keyword evidence="2" id="KW-0378">Hydrolase</keyword>
<dbReference type="AlphaFoldDB" id="C1A8Q4"/>
<sequence>MNTSSVPSLRPFTPQPLLLATRSDGKRRELAALFLQAGIAVETLRDVFLPEAPEEALLEVHATFEDNALAKAQYFATLTQRVVVADDSGLCVDALEGRPGVHSKRWSGRDDLDGPALDAVNNVFLQDALRSAAEQGRTTRTAHYVCAAAAVWPREALYECTVATGSTSGVILDVPRGAEGFGYDPYFASTPLGGRTFAEVTRDEKAGVSHRGAAIRALLERLRVKGAFDLCEKV</sequence>
<proteinExistence type="inferred from homology"/>
<accession>C1A8Q4</accession>
<dbReference type="Pfam" id="PF01725">
    <property type="entry name" value="Ham1p_like"/>
    <property type="match status" value="1"/>
</dbReference>
<keyword evidence="3" id="KW-0546">Nucleotide metabolism</keyword>
<dbReference type="InterPro" id="IPR002637">
    <property type="entry name" value="RdgB/HAM1"/>
</dbReference>
<dbReference type="PANTHER" id="PTHR11067">
    <property type="entry name" value="INOSINE TRIPHOSPHATE PYROPHOSPHATASE/HAM1 PROTEIN"/>
    <property type="match status" value="1"/>
</dbReference>
<dbReference type="PANTHER" id="PTHR11067:SF9">
    <property type="entry name" value="INOSINE TRIPHOSPHATE PYROPHOSPHATASE"/>
    <property type="match status" value="1"/>
</dbReference>
<dbReference type="GO" id="GO:0047429">
    <property type="term" value="F:nucleoside triphosphate diphosphatase activity"/>
    <property type="evidence" value="ECO:0007669"/>
    <property type="project" value="InterPro"/>
</dbReference>
<dbReference type="HOGENOM" id="CLU_082080_0_1_0"/>